<reference evidence="2" key="1">
    <citation type="journal article" date="2021" name="Nat. Commun.">
        <title>Genetic determinants of endophytism in the Arabidopsis root mycobiome.</title>
        <authorList>
            <person name="Mesny F."/>
            <person name="Miyauchi S."/>
            <person name="Thiergart T."/>
            <person name="Pickel B."/>
            <person name="Atanasova L."/>
            <person name="Karlsson M."/>
            <person name="Huettel B."/>
            <person name="Barry K.W."/>
            <person name="Haridas S."/>
            <person name="Chen C."/>
            <person name="Bauer D."/>
            <person name="Andreopoulos W."/>
            <person name="Pangilinan J."/>
            <person name="LaButti K."/>
            <person name="Riley R."/>
            <person name="Lipzen A."/>
            <person name="Clum A."/>
            <person name="Drula E."/>
            <person name="Henrissat B."/>
            <person name="Kohler A."/>
            <person name="Grigoriev I.V."/>
            <person name="Martin F.M."/>
            <person name="Hacquard S."/>
        </authorList>
    </citation>
    <scope>NUCLEOTIDE SEQUENCE</scope>
    <source>
        <strain evidence="2">MPI-SDFR-AT-0117</strain>
    </source>
</reference>
<sequence length="143" mass="16893">MTNLLMIIYLVMYSIFVFVLVVWASTDPRFKHVRQFHLGVSVVCFVVVCYLSWPVLTERLATLVYHQLTDYEVRHPACLTMAYPLANGSFVLTLPPCNPWDQGSWLKNWRHVMGPWYSSLVPFWTPQRDRDYDDDDKPEFDEQ</sequence>
<keyword evidence="1" id="KW-0812">Transmembrane</keyword>
<evidence type="ECO:0000313" key="3">
    <source>
        <dbReference type="Proteomes" id="UP000770015"/>
    </source>
</evidence>
<keyword evidence="3" id="KW-1185">Reference proteome</keyword>
<keyword evidence="1" id="KW-1133">Transmembrane helix</keyword>
<dbReference type="OrthoDB" id="9909019at2759"/>
<feature type="transmembrane region" description="Helical" evidence="1">
    <location>
        <begin position="6"/>
        <end position="24"/>
    </location>
</feature>
<name>A0A9P8VIV3_9PEZI</name>
<proteinExistence type="predicted"/>
<evidence type="ECO:0000256" key="1">
    <source>
        <dbReference type="SAM" id="Phobius"/>
    </source>
</evidence>
<feature type="transmembrane region" description="Helical" evidence="1">
    <location>
        <begin position="36"/>
        <end position="56"/>
    </location>
</feature>
<organism evidence="2 3">
    <name type="scientific">Plectosphaerella plurivora</name>
    <dbReference type="NCBI Taxonomy" id="936078"/>
    <lineage>
        <taxon>Eukaryota</taxon>
        <taxon>Fungi</taxon>
        <taxon>Dikarya</taxon>
        <taxon>Ascomycota</taxon>
        <taxon>Pezizomycotina</taxon>
        <taxon>Sordariomycetes</taxon>
        <taxon>Hypocreomycetidae</taxon>
        <taxon>Glomerellales</taxon>
        <taxon>Plectosphaerellaceae</taxon>
        <taxon>Plectosphaerella</taxon>
    </lineage>
</organism>
<dbReference type="Proteomes" id="UP000770015">
    <property type="component" value="Unassembled WGS sequence"/>
</dbReference>
<accession>A0A9P8VIV3</accession>
<gene>
    <name evidence="2" type="ORF">F5X68DRAFT_227319</name>
</gene>
<dbReference type="AlphaFoldDB" id="A0A9P8VIV3"/>
<dbReference type="EMBL" id="JAGSXJ010000002">
    <property type="protein sequence ID" value="KAH6695339.1"/>
    <property type="molecule type" value="Genomic_DNA"/>
</dbReference>
<comment type="caution">
    <text evidence="2">The sequence shown here is derived from an EMBL/GenBank/DDBJ whole genome shotgun (WGS) entry which is preliminary data.</text>
</comment>
<evidence type="ECO:0000313" key="2">
    <source>
        <dbReference type="EMBL" id="KAH6695339.1"/>
    </source>
</evidence>
<keyword evidence="1" id="KW-0472">Membrane</keyword>
<protein>
    <submittedName>
        <fullName evidence="2">Uncharacterized protein</fullName>
    </submittedName>
</protein>